<feature type="signal peptide" evidence="1">
    <location>
        <begin position="1"/>
        <end position="15"/>
    </location>
</feature>
<accession>A0AA36N1I6</accession>
<evidence type="ECO:0000313" key="3">
    <source>
        <dbReference type="Proteomes" id="UP001178507"/>
    </source>
</evidence>
<dbReference type="EMBL" id="CAUJNA010001735">
    <property type="protein sequence ID" value="CAJ1388679.1"/>
    <property type="molecule type" value="Genomic_DNA"/>
</dbReference>
<feature type="chain" id="PRO_5041249027" evidence="1">
    <location>
        <begin position="16"/>
        <end position="142"/>
    </location>
</feature>
<evidence type="ECO:0000256" key="1">
    <source>
        <dbReference type="SAM" id="SignalP"/>
    </source>
</evidence>
<name>A0AA36N1I6_9DINO</name>
<organism evidence="2 3">
    <name type="scientific">Effrenium voratum</name>
    <dbReference type="NCBI Taxonomy" id="2562239"/>
    <lineage>
        <taxon>Eukaryota</taxon>
        <taxon>Sar</taxon>
        <taxon>Alveolata</taxon>
        <taxon>Dinophyceae</taxon>
        <taxon>Suessiales</taxon>
        <taxon>Symbiodiniaceae</taxon>
        <taxon>Effrenium</taxon>
    </lineage>
</organism>
<proteinExistence type="predicted"/>
<keyword evidence="1" id="KW-0732">Signal</keyword>
<gene>
    <name evidence="2" type="ORF">EVOR1521_LOCUS14492</name>
</gene>
<comment type="caution">
    <text evidence="2">The sequence shown here is derived from an EMBL/GenBank/DDBJ whole genome shotgun (WGS) entry which is preliminary data.</text>
</comment>
<keyword evidence="3" id="KW-1185">Reference proteome</keyword>
<sequence>MRVLLTLLLVIDASASDDRHLRGFQDRACTGEGQFPSGPLCYGGQLLVQTFSIKILRHDGQSGVVDMEMKGPNSAACRGAEFVNEDNQITIANDHGCGLSASEYTVKYCPDQDHFIINLVKPWSVDVVLNSQSCPSNKEFVP</sequence>
<reference evidence="2" key="1">
    <citation type="submission" date="2023-08" db="EMBL/GenBank/DDBJ databases">
        <authorList>
            <person name="Chen Y."/>
            <person name="Shah S."/>
            <person name="Dougan E. K."/>
            <person name="Thang M."/>
            <person name="Chan C."/>
        </authorList>
    </citation>
    <scope>NUCLEOTIDE SEQUENCE</scope>
</reference>
<dbReference type="AlphaFoldDB" id="A0AA36N1I6"/>
<dbReference type="Proteomes" id="UP001178507">
    <property type="component" value="Unassembled WGS sequence"/>
</dbReference>
<evidence type="ECO:0000313" key="2">
    <source>
        <dbReference type="EMBL" id="CAJ1388679.1"/>
    </source>
</evidence>
<protein>
    <submittedName>
        <fullName evidence="2">Uncharacterized protein</fullName>
    </submittedName>
</protein>